<evidence type="ECO:0000313" key="3">
    <source>
        <dbReference type="EMBL" id="KIO46460.1"/>
    </source>
</evidence>
<accession>A0AB34R9H9</accession>
<dbReference type="RefSeq" id="WP_041502546.1">
    <property type="nucleotide sequence ID" value="NZ_JPIT01000009.1"/>
</dbReference>
<feature type="compositionally biased region" description="Basic and acidic residues" evidence="1">
    <location>
        <begin position="127"/>
        <end position="155"/>
    </location>
</feature>
<comment type="caution">
    <text evidence="3">The sequence shown here is derived from an EMBL/GenBank/DDBJ whole genome shotgun (WGS) entry which is preliminary data.</text>
</comment>
<proteinExistence type="predicted"/>
<dbReference type="AlphaFoldDB" id="A0AB34R9H9"/>
<dbReference type="EMBL" id="JPIT01000009">
    <property type="protein sequence ID" value="KIO46460.1"/>
    <property type="molecule type" value="Genomic_DNA"/>
</dbReference>
<evidence type="ECO:0000256" key="2">
    <source>
        <dbReference type="SAM" id="SignalP"/>
    </source>
</evidence>
<name>A0AB34R9H9_9PORP</name>
<evidence type="ECO:0000313" key="4">
    <source>
        <dbReference type="Proteomes" id="UP000031937"/>
    </source>
</evidence>
<feature type="signal peptide" evidence="2">
    <location>
        <begin position="1"/>
        <end position="21"/>
    </location>
</feature>
<protein>
    <recommendedName>
        <fullName evidence="5">DUF4890 domain-containing protein</fullName>
    </recommendedName>
</protein>
<evidence type="ECO:0008006" key="5">
    <source>
        <dbReference type="Google" id="ProtNLM"/>
    </source>
</evidence>
<gene>
    <name evidence="3" type="ORF">IE90_03625</name>
</gene>
<reference evidence="3 4" key="1">
    <citation type="submission" date="2014-07" db="EMBL/GenBank/DDBJ databases">
        <title>Porphyromonadaceae bacterium OUH 334697 = ATCC BAA-2682 = DSM 28341 draft genome.</title>
        <authorList>
            <person name="Sydenham T.V."/>
            <person name="Hasman H."/>
            <person name="Justesen U.S."/>
        </authorList>
    </citation>
    <scope>NUCLEOTIDE SEQUENCE [LARGE SCALE GENOMIC DNA]</scope>
    <source>
        <strain evidence="3 4">OUH 334697</strain>
    </source>
</reference>
<dbReference type="Proteomes" id="UP000031937">
    <property type="component" value="Unassembled WGS sequence"/>
</dbReference>
<feature type="chain" id="PRO_5044339134" description="DUF4890 domain-containing protein" evidence="2">
    <location>
        <begin position="22"/>
        <end position="163"/>
    </location>
</feature>
<evidence type="ECO:0000256" key="1">
    <source>
        <dbReference type="SAM" id="MobiDB-lite"/>
    </source>
</evidence>
<feature type="region of interest" description="Disordered" evidence="1">
    <location>
        <begin position="127"/>
        <end position="163"/>
    </location>
</feature>
<keyword evidence="2" id="KW-0732">Signal</keyword>
<organism evidence="3 4">
    <name type="scientific">Sanguibacteroides justesenii</name>
    <dbReference type="NCBI Taxonomy" id="1547597"/>
    <lineage>
        <taxon>Bacteria</taxon>
        <taxon>Pseudomonadati</taxon>
        <taxon>Bacteroidota</taxon>
        <taxon>Bacteroidia</taxon>
        <taxon>Bacteroidales</taxon>
        <taxon>Porphyromonadaceae</taxon>
        <taxon>Sanguibacteroides</taxon>
    </lineage>
</organism>
<sequence>MKTVTFVISALLMFFSFSIEAQNHHEEHHGQHQRGPRERMNPEQMIQRMVAQLKSELKLDEKQEKQVSELLTANFKKRGEIFQKYRNNQDSLMFYHQKVEKEQNASLKKILTEEQYKTYITNLEKKKQEMEKRRKEMMDRRNNNREGTPEIRGEESQCCGKCN</sequence>